<evidence type="ECO:0000256" key="2">
    <source>
        <dbReference type="ARBA" id="ARBA00022763"/>
    </source>
</evidence>
<evidence type="ECO:0000313" key="10">
    <source>
        <dbReference type="Proteomes" id="UP000182257"/>
    </source>
</evidence>
<evidence type="ECO:0000256" key="5">
    <source>
        <dbReference type="ARBA" id="ARBA00023204"/>
    </source>
</evidence>
<reference evidence="9 10" key="1">
    <citation type="submission" date="2016-10" db="EMBL/GenBank/DDBJ databases">
        <authorList>
            <person name="de Groot N.N."/>
        </authorList>
    </citation>
    <scope>NUCLEOTIDE SEQUENCE [LARGE SCALE GENOMIC DNA]</scope>
    <source>
        <strain evidence="9 10">D31d</strain>
    </source>
</reference>
<name>A0A1H4ANR2_XYLRU</name>
<dbReference type="GO" id="GO:0016787">
    <property type="term" value="F:hydrolase activity"/>
    <property type="evidence" value="ECO:0007669"/>
    <property type="project" value="UniProtKB-KW"/>
</dbReference>
<dbReference type="Proteomes" id="UP000182257">
    <property type="component" value="Unassembled WGS sequence"/>
</dbReference>
<dbReference type="InterPro" id="IPR036286">
    <property type="entry name" value="LexA/Signal_pep-like_sf"/>
</dbReference>
<dbReference type="InterPro" id="IPR050077">
    <property type="entry name" value="LexA_repressor"/>
</dbReference>
<dbReference type="EMBL" id="FNRF01000002">
    <property type="protein sequence ID" value="SEA37362.1"/>
    <property type="molecule type" value="Genomic_DNA"/>
</dbReference>
<dbReference type="Pfam" id="PF00717">
    <property type="entry name" value="Peptidase_S24"/>
    <property type="match status" value="1"/>
</dbReference>
<dbReference type="PRINTS" id="PR00726">
    <property type="entry name" value="LEXASERPTASE"/>
</dbReference>
<dbReference type="GO" id="GO:0003677">
    <property type="term" value="F:DNA binding"/>
    <property type="evidence" value="ECO:0007669"/>
    <property type="project" value="InterPro"/>
</dbReference>
<evidence type="ECO:0000256" key="7">
    <source>
        <dbReference type="RuleBase" id="RU003991"/>
    </source>
</evidence>
<keyword evidence="5" id="KW-0234">DNA repair</keyword>
<dbReference type="OrthoDB" id="9787787at2"/>
<dbReference type="InterPro" id="IPR006197">
    <property type="entry name" value="Peptidase_S24_LexA"/>
</dbReference>
<sequence length="153" mass="17371">MKKMKEPDIQKADVSTELELPMYDAIAAGFPITSDYPADRLDFNRDFIKHPESTFYVRVKGDSMKEAGIFDGDLCLVDKAEEMVHGNIVAAYVNGGFTVKYLDTSTKDQGFIRLVPANKDFKPIIIDSSDEFTVWGKVIFTIRDWRNSYCLPL</sequence>
<evidence type="ECO:0000256" key="3">
    <source>
        <dbReference type="ARBA" id="ARBA00022801"/>
    </source>
</evidence>
<dbReference type="Gene3D" id="2.10.109.10">
    <property type="entry name" value="Umud Fragment, subunit A"/>
    <property type="match status" value="1"/>
</dbReference>
<dbReference type="PANTHER" id="PTHR33516:SF2">
    <property type="entry name" value="LEXA REPRESSOR-RELATED"/>
    <property type="match status" value="1"/>
</dbReference>
<keyword evidence="2" id="KW-0227">DNA damage</keyword>
<dbReference type="GO" id="GO:0009432">
    <property type="term" value="P:SOS response"/>
    <property type="evidence" value="ECO:0007669"/>
    <property type="project" value="UniProtKB-KW"/>
</dbReference>
<evidence type="ECO:0000313" key="9">
    <source>
        <dbReference type="EMBL" id="SEA37362.1"/>
    </source>
</evidence>
<dbReference type="GO" id="GO:0006355">
    <property type="term" value="P:regulation of DNA-templated transcription"/>
    <property type="evidence" value="ECO:0007669"/>
    <property type="project" value="InterPro"/>
</dbReference>
<evidence type="ECO:0000256" key="4">
    <source>
        <dbReference type="ARBA" id="ARBA00022813"/>
    </source>
</evidence>
<dbReference type="RefSeq" id="WP_081352895.1">
    <property type="nucleotide sequence ID" value="NZ_FNRF01000002.1"/>
</dbReference>
<accession>A0A1H4ANR2</accession>
<dbReference type="NCBIfam" id="NF007621">
    <property type="entry name" value="PRK10276.1"/>
    <property type="match status" value="1"/>
</dbReference>
<dbReference type="PANTHER" id="PTHR33516">
    <property type="entry name" value="LEXA REPRESSOR"/>
    <property type="match status" value="1"/>
</dbReference>
<evidence type="ECO:0000259" key="8">
    <source>
        <dbReference type="Pfam" id="PF00717"/>
    </source>
</evidence>
<proteinExistence type="inferred from homology"/>
<dbReference type="InterPro" id="IPR039418">
    <property type="entry name" value="LexA-like"/>
</dbReference>
<gene>
    <name evidence="9" type="ORF">SAMN05216462_1297</name>
</gene>
<protein>
    <submittedName>
        <fullName evidence="9">DNA polymerase V</fullName>
    </submittedName>
</protein>
<evidence type="ECO:0000256" key="6">
    <source>
        <dbReference type="ARBA" id="ARBA00023236"/>
    </source>
</evidence>
<dbReference type="InterPro" id="IPR015927">
    <property type="entry name" value="Peptidase_S24_S26A/B/C"/>
</dbReference>
<keyword evidence="4 7" id="KW-0068">Autocatalytic cleavage</keyword>
<keyword evidence="3 7" id="KW-0378">Hydrolase</keyword>
<keyword evidence="6" id="KW-0742">SOS response</keyword>
<feature type="domain" description="Peptidase S24/S26A/S26B/S26C" evidence="8">
    <location>
        <begin position="21"/>
        <end position="139"/>
    </location>
</feature>
<organism evidence="9 10">
    <name type="scientific">Xylanibacter ruminicola</name>
    <name type="common">Prevotella ruminicola</name>
    <dbReference type="NCBI Taxonomy" id="839"/>
    <lineage>
        <taxon>Bacteria</taxon>
        <taxon>Pseudomonadati</taxon>
        <taxon>Bacteroidota</taxon>
        <taxon>Bacteroidia</taxon>
        <taxon>Bacteroidales</taxon>
        <taxon>Prevotellaceae</taxon>
        <taxon>Xylanibacter</taxon>
    </lineage>
</organism>
<comment type="similarity">
    <text evidence="1 7">Belongs to the peptidase S24 family.</text>
</comment>
<evidence type="ECO:0000256" key="1">
    <source>
        <dbReference type="ARBA" id="ARBA00007484"/>
    </source>
</evidence>
<dbReference type="CDD" id="cd06529">
    <property type="entry name" value="S24_LexA-like"/>
    <property type="match status" value="1"/>
</dbReference>
<dbReference type="AlphaFoldDB" id="A0A1H4ANR2"/>
<dbReference type="GO" id="GO:0006281">
    <property type="term" value="P:DNA repair"/>
    <property type="evidence" value="ECO:0007669"/>
    <property type="project" value="UniProtKB-KW"/>
</dbReference>
<dbReference type="SUPFAM" id="SSF51306">
    <property type="entry name" value="LexA/Signal peptidase"/>
    <property type="match status" value="1"/>
</dbReference>